<dbReference type="PANTHER" id="PTHR46534:SF1">
    <property type="entry name" value="IGGFC-BINDING PROTEIN N-TERMINAL DOMAIN-CONTAINING PROTEIN"/>
    <property type="match status" value="1"/>
</dbReference>
<evidence type="ECO:0000259" key="1">
    <source>
        <dbReference type="Pfam" id="PF17517"/>
    </source>
</evidence>
<accession>A0A1H5XQ40</accession>
<keyword evidence="3" id="KW-1185">Reference proteome</keyword>
<dbReference type="NCBIfam" id="TIGR04131">
    <property type="entry name" value="Bac_Flav_CTERM"/>
    <property type="match status" value="1"/>
</dbReference>
<dbReference type="RefSeq" id="WP_221405524.1">
    <property type="nucleotide sequence ID" value="NZ_FNUS01000003.1"/>
</dbReference>
<dbReference type="EMBL" id="FNUS01000003">
    <property type="protein sequence ID" value="SEG13871.1"/>
    <property type="molecule type" value="Genomic_DNA"/>
</dbReference>
<sequence length="811" mass="90753">MEHWFPPVFRSGGSMTQFYLYLSTDKVTPFQVKIYNNNQVVDSVMVSKSQPVRYEIKNYNALIYATANRLAMKTSKLGLHLAGEKSFYASLRMSSSPSTVISSKGKTALGEEFFAGMEQNIVYDKDRSILNYQISVMATQDNTHVKISNYDDRLVFADGSTADELDFTLNKGESYMAVALKKDADPLLGIDDYEATFIGAKVTSDKPIVMDNGNFESQYFGESPADITLEQSIPTSKIGKEYFLVSGMTPYKFPTERALIIATKDNTKVYFNDDSQPTKTLNAGEFFFTAPYLPIKFIKGNIPDFSNILGRVIETGGMYIKTTEPVYVYQISGGIYDHPPPRALDKTFGPEGMLLSFPLDKNYEQDPRQNLENLVQIPSVNLIGNNLFETKISIKAPTDADVQINGYKPPFSPMVGKDGWSYFTTSLAGGTLNITSNKGINVDAVGGKRYSGFGSSYTAFSNDPFIIVNGNCLQEGVFLRVSNIQFDKIQWRLNGVDIPGANLPTYEPQLPGVYTCALSYADFTFITDAITVKDCPYTISTKDIGDVCPVFFVKPEFSPPNENLDIVNLEILTQPQHGNVVLENGNFKITMNPAFTGKDRFVYKITAANGFYEIVKIVFNTLHGPIADVLSEIRPINVANRVYYYDLFSAILNLNNESFVFYENLADADAETNPISSPENYGTADPSAVYVRVKNNDGCFIIKKIDLLLPYPSPDNGNLFPNVFTPNNDGFNDVWDYSVLKTMENVQLQVFDRYGKLVFKHTSANSSFKWNGLGAQQKKLKTQTLWVVYSYFDPIVQQTYQGSQWLLLKNR</sequence>
<dbReference type="InterPro" id="IPR035234">
    <property type="entry name" value="IgGFc-bd_N"/>
</dbReference>
<dbReference type="InterPro" id="IPR026341">
    <property type="entry name" value="T9SS_type_B"/>
</dbReference>
<name>A0A1H5XQ40_9FLAO</name>
<dbReference type="Pfam" id="PF17517">
    <property type="entry name" value="IgGFc_binding"/>
    <property type="match status" value="1"/>
</dbReference>
<evidence type="ECO:0000313" key="2">
    <source>
        <dbReference type="EMBL" id="SEG13871.1"/>
    </source>
</evidence>
<evidence type="ECO:0000313" key="3">
    <source>
        <dbReference type="Proteomes" id="UP000236738"/>
    </source>
</evidence>
<proteinExistence type="predicted"/>
<organism evidence="2 3">
    <name type="scientific">Halpernia humi</name>
    <dbReference type="NCBI Taxonomy" id="493375"/>
    <lineage>
        <taxon>Bacteria</taxon>
        <taxon>Pseudomonadati</taxon>
        <taxon>Bacteroidota</taxon>
        <taxon>Flavobacteriia</taxon>
        <taxon>Flavobacteriales</taxon>
        <taxon>Weeksellaceae</taxon>
        <taxon>Chryseobacterium group</taxon>
        <taxon>Halpernia</taxon>
    </lineage>
</organism>
<gene>
    <name evidence="2" type="ORF">SAMN05421847_1512</name>
</gene>
<dbReference type="AlphaFoldDB" id="A0A1H5XQ40"/>
<protein>
    <submittedName>
        <fullName evidence="2">Gliding motility-associated C-terminal domain-containing protein</fullName>
    </submittedName>
</protein>
<dbReference type="PANTHER" id="PTHR46534">
    <property type="entry name" value="IGGFC_BINDING DOMAIN-CONTAINING PROTEIN"/>
    <property type="match status" value="1"/>
</dbReference>
<reference evidence="3" key="1">
    <citation type="submission" date="2016-10" db="EMBL/GenBank/DDBJ databases">
        <authorList>
            <person name="Varghese N."/>
            <person name="Submissions S."/>
        </authorList>
    </citation>
    <scope>NUCLEOTIDE SEQUENCE [LARGE SCALE GENOMIC DNA]</scope>
    <source>
        <strain evidence="3">DSM 21580</strain>
    </source>
</reference>
<dbReference type="Gene3D" id="2.60.40.3440">
    <property type="match status" value="1"/>
</dbReference>
<dbReference type="Pfam" id="PF17963">
    <property type="entry name" value="Big_9"/>
    <property type="match status" value="1"/>
</dbReference>
<feature type="domain" description="IgGFc-binding protein N-terminal" evidence="1">
    <location>
        <begin position="107"/>
        <end position="446"/>
    </location>
</feature>
<dbReference type="Proteomes" id="UP000236738">
    <property type="component" value="Unassembled WGS sequence"/>
</dbReference>
<dbReference type="Pfam" id="PF13585">
    <property type="entry name" value="CHU_C"/>
    <property type="match status" value="1"/>
</dbReference>